<evidence type="ECO:0000259" key="13">
    <source>
        <dbReference type="PROSITE" id="PS51480"/>
    </source>
</evidence>
<evidence type="ECO:0000259" key="14">
    <source>
        <dbReference type="PROSITE" id="PS51481"/>
    </source>
</evidence>
<comment type="similarity">
    <text evidence="3">Belongs to the dihydroxyacetone kinase (DAK) family.</text>
</comment>
<evidence type="ECO:0000256" key="6">
    <source>
        <dbReference type="ARBA" id="ARBA00022777"/>
    </source>
</evidence>
<dbReference type="FunFam" id="3.40.50.10440:FF:000001">
    <property type="entry name" value="Dihydroxyacetone kinase, DhaK subunit"/>
    <property type="match status" value="1"/>
</dbReference>
<dbReference type="FunFam" id="3.30.1180.20:FF:000001">
    <property type="entry name" value="Dihydroxyacetone kinase 1"/>
    <property type="match status" value="1"/>
</dbReference>
<comment type="catalytic activity">
    <reaction evidence="10">
        <text>dihydroxyacetone + ATP = dihydroxyacetone phosphate + ADP + H(+)</text>
        <dbReference type="Rhea" id="RHEA:15773"/>
        <dbReference type="ChEBI" id="CHEBI:15378"/>
        <dbReference type="ChEBI" id="CHEBI:16016"/>
        <dbReference type="ChEBI" id="CHEBI:30616"/>
        <dbReference type="ChEBI" id="CHEBI:57642"/>
        <dbReference type="ChEBI" id="CHEBI:456216"/>
        <dbReference type="EC" id="2.7.1.29"/>
    </reaction>
</comment>
<organism evidence="15 16">
    <name type="scientific">Myriangium duriaei CBS 260.36</name>
    <dbReference type="NCBI Taxonomy" id="1168546"/>
    <lineage>
        <taxon>Eukaryota</taxon>
        <taxon>Fungi</taxon>
        <taxon>Dikarya</taxon>
        <taxon>Ascomycota</taxon>
        <taxon>Pezizomycotina</taxon>
        <taxon>Dothideomycetes</taxon>
        <taxon>Dothideomycetidae</taxon>
        <taxon>Myriangiales</taxon>
        <taxon>Myriangiaceae</taxon>
        <taxon>Myriangium</taxon>
    </lineage>
</organism>
<dbReference type="Gene3D" id="3.30.1180.20">
    <property type="entry name" value="Dihydroxyacetone kinase, domain 2"/>
    <property type="match status" value="1"/>
</dbReference>
<comment type="function">
    <text evidence="1">Catalyzes both the phosphorylation of dihydroxyacetone and of glyceraldehyde.</text>
</comment>
<dbReference type="PANTHER" id="PTHR28629:SF14">
    <property type="entry name" value="DIHYDROXYACETONE KINASE 1"/>
    <property type="match status" value="1"/>
</dbReference>
<dbReference type="Gene3D" id="3.40.50.10440">
    <property type="entry name" value="Dihydroxyacetone kinase, domain 1"/>
    <property type="match status" value="1"/>
</dbReference>
<dbReference type="GO" id="GO:0004371">
    <property type="term" value="F:glycerone kinase activity"/>
    <property type="evidence" value="ECO:0007669"/>
    <property type="project" value="UniProtKB-EC"/>
</dbReference>
<dbReference type="OrthoDB" id="1724672at2759"/>
<evidence type="ECO:0000256" key="7">
    <source>
        <dbReference type="ARBA" id="ARBA00022798"/>
    </source>
</evidence>
<keyword evidence="16" id="KW-1185">Reference proteome</keyword>
<keyword evidence="7" id="KW-0319">Glycerol metabolism</keyword>
<dbReference type="InterPro" id="IPR004006">
    <property type="entry name" value="DhaK_dom"/>
</dbReference>
<comment type="catalytic activity">
    <reaction evidence="9">
        <text>D-glyceraldehyde + ATP = D-glyceraldehyde 3-phosphate + ADP + H(+)</text>
        <dbReference type="Rhea" id="RHEA:13941"/>
        <dbReference type="ChEBI" id="CHEBI:15378"/>
        <dbReference type="ChEBI" id="CHEBI:17378"/>
        <dbReference type="ChEBI" id="CHEBI:30616"/>
        <dbReference type="ChEBI" id="CHEBI:59776"/>
        <dbReference type="ChEBI" id="CHEBI:456216"/>
        <dbReference type="EC" id="2.7.1.28"/>
    </reaction>
</comment>
<keyword evidence="5" id="KW-0547">Nucleotide-binding</keyword>
<dbReference type="GO" id="GO:0019563">
    <property type="term" value="P:glycerol catabolic process"/>
    <property type="evidence" value="ECO:0007669"/>
    <property type="project" value="TreeGrafter"/>
</dbReference>
<evidence type="ECO:0000256" key="9">
    <source>
        <dbReference type="ARBA" id="ARBA00047974"/>
    </source>
</evidence>
<dbReference type="PANTHER" id="PTHR28629">
    <property type="entry name" value="TRIOKINASE/FMN CYCLASE"/>
    <property type="match status" value="1"/>
</dbReference>
<dbReference type="GO" id="GO:0005524">
    <property type="term" value="F:ATP binding"/>
    <property type="evidence" value="ECO:0007669"/>
    <property type="project" value="UniProtKB-KW"/>
</dbReference>
<feature type="active site" description="Tele-hemiaminal-histidine intermediate" evidence="11">
    <location>
        <position position="226"/>
    </location>
</feature>
<dbReference type="GO" id="GO:0050354">
    <property type="term" value="F:triokinase activity"/>
    <property type="evidence" value="ECO:0007669"/>
    <property type="project" value="UniProtKB-EC"/>
</dbReference>
<evidence type="ECO:0000256" key="4">
    <source>
        <dbReference type="ARBA" id="ARBA00022679"/>
    </source>
</evidence>
<dbReference type="Gene3D" id="1.25.40.340">
    <property type="match status" value="1"/>
</dbReference>
<evidence type="ECO:0000256" key="3">
    <source>
        <dbReference type="ARBA" id="ARBA00008757"/>
    </source>
</evidence>
<dbReference type="SMART" id="SM01120">
    <property type="entry name" value="Dak2"/>
    <property type="match status" value="1"/>
</dbReference>
<dbReference type="Proteomes" id="UP000799439">
    <property type="component" value="Unassembled WGS sequence"/>
</dbReference>
<dbReference type="InterPro" id="IPR036117">
    <property type="entry name" value="DhaL_dom_sf"/>
</dbReference>
<proteinExistence type="inferred from homology"/>
<dbReference type="Pfam" id="PF02734">
    <property type="entry name" value="Dak2"/>
    <property type="match status" value="1"/>
</dbReference>
<dbReference type="InterPro" id="IPR004007">
    <property type="entry name" value="DhaL_dom"/>
</dbReference>
<feature type="binding site" evidence="12">
    <location>
        <begin position="56"/>
        <end position="59"/>
    </location>
    <ligand>
        <name>substrate</name>
    </ligand>
</feature>
<sequence length="598" mass="63392">MSEKHFIHDPSQLLAQALRGLSLTNPSLVVDEAQKIVRHVPAPFAQPIVRVISGGGAGHEPAFVGYVGQGLLSAAVSGSIFASPNSTQILHAIESVESTKGVLITVMNYTGDVLNFGVAVERAKARNPCLMIEMLVVDEDVGVPRSQSGKVGRRGIAGTCLVHKVTAAAAHQGKSLSEVASLGRVVLQRLGSIGVSLDRVHVPGHDGVNAKMALQHDEVELGMGIHNEAGSSRRCGSEAQSTSLVAEMLEQLISQEDPDRAFIKTLSPEAVLLVNNLGGLSPLELAGITTEVAEQLHGRYNVSTPRVYSGTFMTSLNGPGFSISLLFLQPDTSETILYLLDSPCEAQGWVSSTSTHTWGRSVEHELSNRHTSTIVDTLQQHRKQQVALNCDMAHLLQQLEAGIHEVIKAEPDVTHFDSIVGDGDCGTTLKRGAEELLKVCQKAPSNLDHFLDDVVGAVERSMDGTSGALYSIFVNALRSFFVSAAGCNSNPSLLVDRKVWVDAVGAATSALSRYTPATIGDRTLMDTLIPFQRALTSGSSPQEAATIATRAADGTKFMTAKLGRAVYVGGQESWVGTVPDPGAWGLSRFLAGIVGSAE</sequence>
<protein>
    <submittedName>
        <fullName evidence="15">Dihydroxyacetone kinase</fullName>
    </submittedName>
</protein>
<comment type="pathway">
    <text evidence="2">Polyol metabolism; glycerol fermentation; glycerone phosphate from glycerol (oxidative route): step 2/2.</text>
</comment>
<evidence type="ECO:0000313" key="16">
    <source>
        <dbReference type="Proteomes" id="UP000799439"/>
    </source>
</evidence>
<evidence type="ECO:0000256" key="12">
    <source>
        <dbReference type="PIRSR" id="PIRSR612734-2"/>
    </source>
</evidence>
<feature type="domain" description="DhaK" evidence="14">
    <location>
        <begin position="9"/>
        <end position="349"/>
    </location>
</feature>
<dbReference type="NCBIfam" id="TIGR02361">
    <property type="entry name" value="dak_ATP"/>
    <property type="match status" value="1"/>
</dbReference>
<dbReference type="InterPro" id="IPR012734">
    <property type="entry name" value="DhaK_ATP"/>
</dbReference>
<evidence type="ECO:0000256" key="2">
    <source>
        <dbReference type="ARBA" id="ARBA00004778"/>
    </source>
</evidence>
<dbReference type="SUPFAM" id="SSF82549">
    <property type="entry name" value="DAK1/DegV-like"/>
    <property type="match status" value="1"/>
</dbReference>
<reference evidence="15" key="1">
    <citation type="journal article" date="2020" name="Stud. Mycol.">
        <title>101 Dothideomycetes genomes: a test case for predicting lifestyles and emergence of pathogens.</title>
        <authorList>
            <person name="Haridas S."/>
            <person name="Albert R."/>
            <person name="Binder M."/>
            <person name="Bloem J."/>
            <person name="Labutti K."/>
            <person name="Salamov A."/>
            <person name="Andreopoulos B."/>
            <person name="Baker S."/>
            <person name="Barry K."/>
            <person name="Bills G."/>
            <person name="Bluhm B."/>
            <person name="Cannon C."/>
            <person name="Castanera R."/>
            <person name="Culley D."/>
            <person name="Daum C."/>
            <person name="Ezra D."/>
            <person name="Gonzalez J."/>
            <person name="Henrissat B."/>
            <person name="Kuo A."/>
            <person name="Liang C."/>
            <person name="Lipzen A."/>
            <person name="Lutzoni F."/>
            <person name="Magnuson J."/>
            <person name="Mondo S."/>
            <person name="Nolan M."/>
            <person name="Ohm R."/>
            <person name="Pangilinan J."/>
            <person name="Park H.-J."/>
            <person name="Ramirez L."/>
            <person name="Alfaro M."/>
            <person name="Sun H."/>
            <person name="Tritt A."/>
            <person name="Yoshinaga Y."/>
            <person name="Zwiers L.-H."/>
            <person name="Turgeon B."/>
            <person name="Goodwin S."/>
            <person name="Spatafora J."/>
            <person name="Crous P."/>
            <person name="Grigoriev I."/>
        </authorList>
    </citation>
    <scope>NUCLEOTIDE SEQUENCE</scope>
    <source>
        <strain evidence="15">CBS 260.36</strain>
    </source>
</reference>
<keyword evidence="8" id="KW-0067">ATP-binding</keyword>
<evidence type="ECO:0000256" key="8">
    <source>
        <dbReference type="ARBA" id="ARBA00022840"/>
    </source>
</evidence>
<evidence type="ECO:0000256" key="10">
    <source>
        <dbReference type="ARBA" id="ARBA00048898"/>
    </source>
</evidence>
<name>A0A9P4MK64_9PEZI</name>
<keyword evidence="6 15" id="KW-0418">Kinase</keyword>
<dbReference type="Pfam" id="PF02733">
    <property type="entry name" value="Dak1"/>
    <property type="match status" value="1"/>
</dbReference>
<evidence type="ECO:0000256" key="5">
    <source>
        <dbReference type="ARBA" id="ARBA00022741"/>
    </source>
</evidence>
<feature type="binding site" evidence="12">
    <location>
        <position position="112"/>
    </location>
    <ligand>
        <name>substrate</name>
    </ligand>
</feature>
<dbReference type="SUPFAM" id="SSF101473">
    <property type="entry name" value="DhaL-like"/>
    <property type="match status" value="1"/>
</dbReference>
<comment type="caution">
    <text evidence="15">The sequence shown here is derived from an EMBL/GenBank/DDBJ whole genome shotgun (WGS) entry which is preliminary data.</text>
</comment>
<gene>
    <name evidence="15" type="ORF">K461DRAFT_293148</name>
</gene>
<evidence type="ECO:0000256" key="1">
    <source>
        <dbReference type="ARBA" id="ARBA00003264"/>
    </source>
</evidence>
<feature type="domain" description="DhaL" evidence="13">
    <location>
        <begin position="393"/>
        <end position="595"/>
    </location>
</feature>
<evidence type="ECO:0000313" key="15">
    <source>
        <dbReference type="EMBL" id="KAF2152819.1"/>
    </source>
</evidence>
<dbReference type="EMBL" id="ML996085">
    <property type="protein sequence ID" value="KAF2152819.1"/>
    <property type="molecule type" value="Genomic_DNA"/>
</dbReference>
<keyword evidence="4" id="KW-0808">Transferase</keyword>
<dbReference type="InterPro" id="IPR050861">
    <property type="entry name" value="Dihydroxyacetone_Kinase"/>
</dbReference>
<dbReference type="PROSITE" id="PS51480">
    <property type="entry name" value="DHAL"/>
    <property type="match status" value="1"/>
</dbReference>
<dbReference type="GO" id="GO:0005829">
    <property type="term" value="C:cytosol"/>
    <property type="evidence" value="ECO:0007669"/>
    <property type="project" value="TreeGrafter"/>
</dbReference>
<dbReference type="PROSITE" id="PS51481">
    <property type="entry name" value="DHAK"/>
    <property type="match status" value="1"/>
</dbReference>
<accession>A0A9P4MK64</accession>
<dbReference type="FunFam" id="1.25.40.340:FF:000001">
    <property type="entry name" value="Dihydroxyacetone kinase 1"/>
    <property type="match status" value="1"/>
</dbReference>
<dbReference type="AlphaFoldDB" id="A0A9P4MK64"/>
<evidence type="ECO:0000256" key="11">
    <source>
        <dbReference type="PIRSR" id="PIRSR612734-1"/>
    </source>
</evidence>